<accession>A0A1H8MTU2</accession>
<name>A0A1H8MTU2_9EURY</name>
<reference evidence="3" key="1">
    <citation type="submission" date="2016-10" db="EMBL/GenBank/DDBJ databases">
        <authorList>
            <person name="Varghese N."/>
            <person name="Submissions S."/>
        </authorList>
    </citation>
    <scope>NUCLEOTIDE SEQUENCE [LARGE SCALE GENOMIC DNA]</scope>
    <source>
        <strain evidence="3">IBRC-M 10043</strain>
    </source>
</reference>
<dbReference type="InterPro" id="IPR051262">
    <property type="entry name" value="SMP-30/CGR1_Lactonase"/>
</dbReference>
<evidence type="ECO:0000313" key="2">
    <source>
        <dbReference type="EMBL" id="SEO20670.1"/>
    </source>
</evidence>
<protein>
    <recommendedName>
        <fullName evidence="4">Sugar lactone lactonase YvrE</fullName>
    </recommendedName>
</protein>
<evidence type="ECO:0000313" key="3">
    <source>
        <dbReference type="Proteomes" id="UP000198775"/>
    </source>
</evidence>
<keyword evidence="3" id="KW-1185">Reference proteome</keyword>
<dbReference type="PANTHER" id="PTHR47572">
    <property type="entry name" value="LIPOPROTEIN-RELATED"/>
    <property type="match status" value="1"/>
</dbReference>
<dbReference type="Proteomes" id="UP000198775">
    <property type="component" value="Unassembled WGS sequence"/>
</dbReference>
<organism evidence="2 3">
    <name type="scientific">Halorientalis persicus</name>
    <dbReference type="NCBI Taxonomy" id="1367881"/>
    <lineage>
        <taxon>Archaea</taxon>
        <taxon>Methanobacteriati</taxon>
        <taxon>Methanobacteriota</taxon>
        <taxon>Stenosarchaea group</taxon>
        <taxon>Halobacteria</taxon>
        <taxon>Halobacteriales</taxon>
        <taxon>Haloarculaceae</taxon>
        <taxon>Halorientalis</taxon>
    </lineage>
</organism>
<dbReference type="Gene3D" id="2.120.10.30">
    <property type="entry name" value="TolB, C-terminal domain"/>
    <property type="match status" value="1"/>
</dbReference>
<feature type="region of interest" description="Disordered" evidence="1">
    <location>
        <begin position="38"/>
        <end position="67"/>
    </location>
</feature>
<proteinExistence type="predicted"/>
<dbReference type="Pfam" id="PF20067">
    <property type="entry name" value="SSL_N"/>
    <property type="match status" value="1"/>
</dbReference>
<dbReference type="PANTHER" id="PTHR47572:SF4">
    <property type="entry name" value="LACTONASE DRP35"/>
    <property type="match status" value="1"/>
</dbReference>
<dbReference type="AlphaFoldDB" id="A0A1H8MTU2"/>
<dbReference type="InterPro" id="IPR011042">
    <property type="entry name" value="6-blade_b-propeller_TolB-like"/>
</dbReference>
<sequence length="346" mass="36571">MKELNSIRSLTTNVSSNRLTRRRLLASSVAITLGVAGCAESDSTSTTTAPPTEVTGTPSETQSPTATDTVQTVVSIPGERVPENLAFDSDGALYFGITTGEVRRLPAERLSDTGLTIDDTEQVGTLPEAIGVEVGPDGTVFVAVATQDDRAGVWTIPPDSEANQLVQISGFPNDILYDSDEDRVLVTESSNGLVYAVSKDGTRETWLDDNRLSTESFGANGITRTADGTIYVAVTRAANQTGRLIEVPVQSDGSAGNATTFFEGEAVFGADGITAQDGAIYVAANSQNRILRVTEDGDTTVLATSDDGLVFPSDVLFRPSSNDLYICNFASDSPEDGAILRTRLRV</sequence>
<dbReference type="SUPFAM" id="SSF63829">
    <property type="entry name" value="Calcium-dependent phosphotriesterase"/>
    <property type="match status" value="1"/>
</dbReference>
<dbReference type="EMBL" id="FOCX01000009">
    <property type="protein sequence ID" value="SEO20670.1"/>
    <property type="molecule type" value="Genomic_DNA"/>
</dbReference>
<evidence type="ECO:0000256" key="1">
    <source>
        <dbReference type="SAM" id="MobiDB-lite"/>
    </source>
</evidence>
<feature type="compositionally biased region" description="Low complexity" evidence="1">
    <location>
        <begin position="41"/>
        <end position="58"/>
    </location>
</feature>
<gene>
    <name evidence="2" type="ORF">SAMN05216388_1009119</name>
</gene>
<evidence type="ECO:0008006" key="4">
    <source>
        <dbReference type="Google" id="ProtNLM"/>
    </source>
</evidence>